<sequence length="589" mass="64746">MSQPTSPPAPPPPRPLGSVYLPTPLVYHDALLGHAMRVITTTNGLDYARVQVITGVLLHCRCRDTVSRIARLTVGDLRTLADVLFEGLTLARNRGGGRRRAGAQSPPNHADVDSDDQDALHSLAEALELTHVIAPVDADADKDEDNEYLTPAEAQQKMSRRRAVHRQACLDRQLERCAISLTHSDLNVEAGHILPHALAAKTSYHNCAFWFTLAVVLGAEWQRRIWDMAGGRKSWLATNGIAMCGVLHALFDNGLFVLLPLPLGEHDQDGGQFLDVQLHWKTNLEETAAVGTLFPKLLDQQVLATVRVKAEDDDDEDLDESKTVYTPRRAVLRSIDDGDRFRLFTNDAKLHPLPYPALLELHAMLWALIGATGLSDTIKQKTIKRKRSDDAGGKRLRRGGRPPGRVDDNHGGGSAFTNTPGSGGGAAAPKSENTNNDSKDDHTTAKTTQQAASSPEKETEHHLPSPSGSPPRSPKPCDSLSTCHNPAPLGLKFSPWLLSQVLERCRRASERKHSQKAEEEASYTEYDSDSDCDTDTDSDTDTDTDPDGGTFGQFHGWRARIEKSLEQSGWMRRAWKHNGEQPRGKCAFE</sequence>
<keyword evidence="4" id="KW-1185">Reference proteome</keyword>
<dbReference type="InParanoid" id="A0A5J5EKP7"/>
<organism evidence="3 4">
    <name type="scientific">Sphaerosporella brunnea</name>
    <dbReference type="NCBI Taxonomy" id="1250544"/>
    <lineage>
        <taxon>Eukaryota</taxon>
        <taxon>Fungi</taxon>
        <taxon>Dikarya</taxon>
        <taxon>Ascomycota</taxon>
        <taxon>Pezizomycotina</taxon>
        <taxon>Pezizomycetes</taxon>
        <taxon>Pezizales</taxon>
        <taxon>Pyronemataceae</taxon>
        <taxon>Sphaerosporella</taxon>
    </lineage>
</organism>
<dbReference type="OrthoDB" id="5416097at2759"/>
<dbReference type="Pfam" id="PF13391">
    <property type="entry name" value="HNH_2"/>
    <property type="match status" value="1"/>
</dbReference>
<dbReference type="Proteomes" id="UP000326924">
    <property type="component" value="Unassembled WGS sequence"/>
</dbReference>
<feature type="compositionally biased region" description="Basic and acidic residues" evidence="1">
    <location>
        <begin position="509"/>
        <end position="519"/>
    </location>
</feature>
<proteinExistence type="predicted"/>
<feature type="compositionally biased region" description="Basic and acidic residues" evidence="1">
    <location>
        <begin position="577"/>
        <end position="589"/>
    </location>
</feature>
<comment type="caution">
    <text evidence="3">The sequence shown here is derived from an EMBL/GenBank/DDBJ whole genome shotgun (WGS) entry which is preliminary data.</text>
</comment>
<feature type="region of interest" description="Disordered" evidence="1">
    <location>
        <begin position="94"/>
        <end position="115"/>
    </location>
</feature>
<feature type="domain" description="HNH nuclease" evidence="2">
    <location>
        <begin position="177"/>
        <end position="258"/>
    </location>
</feature>
<evidence type="ECO:0000313" key="3">
    <source>
        <dbReference type="EMBL" id="KAA8895629.1"/>
    </source>
</evidence>
<protein>
    <recommendedName>
        <fullName evidence="2">HNH nuclease domain-containing protein</fullName>
    </recommendedName>
</protein>
<dbReference type="EMBL" id="VXIS01000252">
    <property type="protein sequence ID" value="KAA8895629.1"/>
    <property type="molecule type" value="Genomic_DNA"/>
</dbReference>
<evidence type="ECO:0000256" key="1">
    <source>
        <dbReference type="SAM" id="MobiDB-lite"/>
    </source>
</evidence>
<name>A0A5J5EKP7_9PEZI</name>
<dbReference type="AlphaFoldDB" id="A0A5J5EKP7"/>
<feature type="compositionally biased region" description="Acidic residues" evidence="1">
    <location>
        <begin position="520"/>
        <end position="546"/>
    </location>
</feature>
<feature type="region of interest" description="Disordered" evidence="1">
    <location>
        <begin position="380"/>
        <end position="481"/>
    </location>
</feature>
<evidence type="ECO:0000259" key="2">
    <source>
        <dbReference type="Pfam" id="PF13391"/>
    </source>
</evidence>
<feature type="region of interest" description="Disordered" evidence="1">
    <location>
        <begin position="509"/>
        <end position="589"/>
    </location>
</feature>
<reference evidence="3 4" key="1">
    <citation type="submission" date="2019-09" db="EMBL/GenBank/DDBJ databases">
        <title>Draft genome of the ectomycorrhizal ascomycete Sphaerosporella brunnea.</title>
        <authorList>
            <consortium name="DOE Joint Genome Institute"/>
            <person name="Benucci G.M."/>
            <person name="Marozzi G."/>
            <person name="Antonielli L."/>
            <person name="Sanchez S."/>
            <person name="Marco P."/>
            <person name="Wang X."/>
            <person name="Falini L.B."/>
            <person name="Barry K."/>
            <person name="Haridas S."/>
            <person name="Lipzen A."/>
            <person name="Labutti K."/>
            <person name="Grigoriev I.V."/>
            <person name="Murat C."/>
            <person name="Martin F."/>
            <person name="Albertini E."/>
            <person name="Donnini D."/>
            <person name="Bonito G."/>
        </authorList>
    </citation>
    <scope>NUCLEOTIDE SEQUENCE [LARGE SCALE GENOMIC DNA]</scope>
    <source>
        <strain evidence="3 4">Sb_GMNB300</strain>
    </source>
</reference>
<accession>A0A5J5EKP7</accession>
<evidence type="ECO:0000313" key="4">
    <source>
        <dbReference type="Proteomes" id="UP000326924"/>
    </source>
</evidence>
<gene>
    <name evidence="3" type="ORF">FN846DRAFT_996123</name>
</gene>
<dbReference type="InterPro" id="IPR003615">
    <property type="entry name" value="HNH_nuc"/>
</dbReference>